<sequence>MLPFRFAWSFWVSFSSLLSFPFRATFPAGWLAGLSLTLWSWHGDMPCFALSAVSYQRTSQWGDLNTPRGKAARLQARAPGGLPVSRRRTFRRVAPPPCSLSDGSAP</sequence>
<gene>
    <name evidence="1" type="ORF">MRATA1EN22A_LOCUS14462</name>
</gene>
<proteinExistence type="predicted"/>
<evidence type="ECO:0000313" key="1">
    <source>
        <dbReference type="EMBL" id="CAN0257453.1"/>
    </source>
</evidence>
<reference evidence="1" key="2">
    <citation type="submission" date="2025-03" db="EMBL/GenBank/DDBJ databases">
        <authorList>
            <consortium name="ELIXIR-Norway"/>
            <consortium name="Elixir Norway"/>
        </authorList>
    </citation>
    <scope>NUCLEOTIDE SEQUENCE</scope>
</reference>
<accession>A0AC59Z696</accession>
<reference evidence="1" key="1">
    <citation type="submission" date="2023-05" db="EMBL/GenBank/DDBJ databases">
        <authorList>
            <consortium name="ELIXIR-Norway"/>
        </authorList>
    </citation>
    <scope>NUCLEOTIDE SEQUENCE</scope>
</reference>
<protein>
    <submittedName>
        <fullName evidence="1">Uncharacterized protein</fullName>
    </submittedName>
</protein>
<organism evidence="1 2">
    <name type="scientific">Rangifer tarandus platyrhynchus</name>
    <name type="common">Svalbard reindeer</name>
    <dbReference type="NCBI Taxonomy" id="3082113"/>
    <lineage>
        <taxon>Eukaryota</taxon>
        <taxon>Metazoa</taxon>
        <taxon>Chordata</taxon>
        <taxon>Craniata</taxon>
        <taxon>Vertebrata</taxon>
        <taxon>Euteleostomi</taxon>
        <taxon>Mammalia</taxon>
        <taxon>Eutheria</taxon>
        <taxon>Laurasiatheria</taxon>
        <taxon>Artiodactyla</taxon>
        <taxon>Ruminantia</taxon>
        <taxon>Pecora</taxon>
        <taxon>Cervidae</taxon>
        <taxon>Odocoileinae</taxon>
        <taxon>Rangifer</taxon>
    </lineage>
</organism>
<evidence type="ECO:0000313" key="2">
    <source>
        <dbReference type="Proteomes" id="UP001162501"/>
    </source>
</evidence>
<dbReference type="EMBL" id="OX596108">
    <property type="protein sequence ID" value="CAN0257453.1"/>
    <property type="molecule type" value="Genomic_DNA"/>
</dbReference>
<name>A0AC59Z696_RANTA</name>
<dbReference type="Proteomes" id="UP001162501">
    <property type="component" value="Chromosome 24"/>
</dbReference>